<organism evidence="2 3">
    <name type="scientific">Atopomonas hussainii</name>
    <dbReference type="NCBI Taxonomy" id="1429083"/>
    <lineage>
        <taxon>Bacteria</taxon>
        <taxon>Pseudomonadati</taxon>
        <taxon>Pseudomonadota</taxon>
        <taxon>Gammaproteobacteria</taxon>
        <taxon>Pseudomonadales</taxon>
        <taxon>Pseudomonadaceae</taxon>
        <taxon>Atopomonas</taxon>
    </lineage>
</organism>
<dbReference type="SUPFAM" id="SSF55729">
    <property type="entry name" value="Acyl-CoA N-acyltransferases (Nat)"/>
    <property type="match status" value="1"/>
</dbReference>
<dbReference type="PANTHER" id="PTHR42791:SF1">
    <property type="entry name" value="N-ACETYLTRANSFERASE DOMAIN-CONTAINING PROTEIN"/>
    <property type="match status" value="1"/>
</dbReference>
<dbReference type="GO" id="GO:0016747">
    <property type="term" value="F:acyltransferase activity, transferring groups other than amino-acyl groups"/>
    <property type="evidence" value="ECO:0007669"/>
    <property type="project" value="InterPro"/>
</dbReference>
<accession>A0A1H7NZQ3</accession>
<dbReference type="AlphaFoldDB" id="A0A1H7NZQ3"/>
<proteinExistence type="predicted"/>
<dbReference type="EMBL" id="FOAS01000010">
    <property type="protein sequence ID" value="SEL28528.1"/>
    <property type="molecule type" value="Genomic_DNA"/>
</dbReference>
<dbReference type="Pfam" id="PF13508">
    <property type="entry name" value="Acetyltransf_7"/>
    <property type="match status" value="1"/>
</dbReference>
<feature type="domain" description="N-acetyltransferase" evidence="1">
    <location>
        <begin position="1"/>
        <end position="193"/>
    </location>
</feature>
<dbReference type="InterPro" id="IPR016181">
    <property type="entry name" value="Acyl_CoA_acyltransferase"/>
</dbReference>
<gene>
    <name evidence="2" type="ORF">SAMN05216214_11059</name>
</gene>
<evidence type="ECO:0000313" key="2">
    <source>
        <dbReference type="EMBL" id="SEL28528.1"/>
    </source>
</evidence>
<protein>
    <submittedName>
        <fullName evidence="2">Acetyltransferase (GNAT) domain-containing protein</fullName>
    </submittedName>
</protein>
<dbReference type="STRING" id="1429083.GCA_001885685_01809"/>
<dbReference type="PROSITE" id="PS51186">
    <property type="entry name" value="GNAT"/>
    <property type="match status" value="1"/>
</dbReference>
<dbReference type="PANTHER" id="PTHR42791">
    <property type="entry name" value="GNAT FAMILY ACETYLTRANSFERASE"/>
    <property type="match status" value="1"/>
</dbReference>
<sequence>MDLRPLTPANLPAAKALLASAFAADPTHRWLLQAERPGYAQRLNAYLHAYLTYHQSAGLPTLALFSGEDLLAAAWVTPAGYQPEPQAWQALGAEIAERCGGDVLPRLAQLFAFAEQAPHANDYSCLEFIAVSPAAQGQGLGQQLLKVVQQNTPNGLQLMTGNPRAAAFYQRQGFVSWASCKTAEVTQVGFLRG</sequence>
<dbReference type="InterPro" id="IPR000182">
    <property type="entry name" value="GNAT_dom"/>
</dbReference>
<evidence type="ECO:0000259" key="1">
    <source>
        <dbReference type="PROSITE" id="PS51186"/>
    </source>
</evidence>
<dbReference type="RefSeq" id="WP_074868367.1">
    <property type="nucleotide sequence ID" value="NZ_FOAS01000010.1"/>
</dbReference>
<reference evidence="2 3" key="1">
    <citation type="submission" date="2016-10" db="EMBL/GenBank/DDBJ databases">
        <authorList>
            <person name="de Groot N.N."/>
        </authorList>
    </citation>
    <scope>NUCLEOTIDE SEQUENCE [LARGE SCALE GENOMIC DNA]</scope>
    <source>
        <strain evidence="2 3">JCM 19513</strain>
    </source>
</reference>
<dbReference type="InterPro" id="IPR052523">
    <property type="entry name" value="Trichothecene_AcTrans"/>
</dbReference>
<dbReference type="Gene3D" id="3.40.630.30">
    <property type="match status" value="1"/>
</dbReference>
<evidence type="ECO:0000313" key="3">
    <source>
        <dbReference type="Proteomes" id="UP000185766"/>
    </source>
</evidence>
<name>A0A1H7NZQ3_9GAMM</name>
<keyword evidence="3" id="KW-1185">Reference proteome</keyword>
<dbReference type="Proteomes" id="UP000185766">
    <property type="component" value="Unassembled WGS sequence"/>
</dbReference>
<keyword evidence="2" id="KW-0808">Transferase</keyword>